<proteinExistence type="predicted"/>
<keyword evidence="2" id="KW-0472">Membrane</keyword>
<keyword evidence="2" id="KW-0812">Transmembrane</keyword>
<dbReference type="STRING" id="1095778.SAMN04489842_0006"/>
<evidence type="ECO:0000256" key="2">
    <source>
        <dbReference type="SAM" id="Phobius"/>
    </source>
</evidence>
<gene>
    <name evidence="3" type="ORF">SAMN04489842_0006</name>
</gene>
<feature type="region of interest" description="Disordered" evidence="1">
    <location>
        <begin position="804"/>
        <end position="827"/>
    </location>
</feature>
<dbReference type="OrthoDB" id="124691at2157"/>
<name>A0A1H0YU81_NATTX</name>
<dbReference type="AlphaFoldDB" id="A0A1H0YU81"/>
<protein>
    <submittedName>
        <fullName evidence="3">Uncharacterized protein</fullName>
    </submittedName>
</protein>
<keyword evidence="2" id="KW-1133">Transmembrane helix</keyword>
<reference evidence="4" key="1">
    <citation type="submission" date="2016-10" db="EMBL/GenBank/DDBJ databases">
        <authorList>
            <person name="Varghese N."/>
            <person name="Submissions S."/>
        </authorList>
    </citation>
    <scope>NUCLEOTIDE SEQUENCE [LARGE SCALE GENOMIC DNA]</scope>
    <source>
        <strain evidence="4">DSM 24767</strain>
    </source>
</reference>
<evidence type="ECO:0000256" key="1">
    <source>
        <dbReference type="SAM" id="MobiDB-lite"/>
    </source>
</evidence>
<dbReference type="EMBL" id="FNLC01000001">
    <property type="protein sequence ID" value="SDQ18680.1"/>
    <property type="molecule type" value="Genomic_DNA"/>
</dbReference>
<feature type="compositionally biased region" description="Basic and acidic residues" evidence="1">
    <location>
        <begin position="804"/>
        <end position="813"/>
    </location>
</feature>
<feature type="region of interest" description="Disordered" evidence="1">
    <location>
        <begin position="931"/>
        <end position="958"/>
    </location>
</feature>
<evidence type="ECO:0000313" key="4">
    <source>
        <dbReference type="Proteomes" id="UP000198848"/>
    </source>
</evidence>
<evidence type="ECO:0000313" key="3">
    <source>
        <dbReference type="EMBL" id="SDQ18680.1"/>
    </source>
</evidence>
<dbReference type="Proteomes" id="UP000198848">
    <property type="component" value="Unassembled WGS sequence"/>
</dbReference>
<dbReference type="InterPro" id="IPR055710">
    <property type="entry name" value="DUF7286"/>
</dbReference>
<feature type="transmembrane region" description="Helical" evidence="2">
    <location>
        <begin position="21"/>
        <end position="39"/>
    </location>
</feature>
<dbReference type="Pfam" id="PF23957">
    <property type="entry name" value="DUF7286"/>
    <property type="match status" value="3"/>
</dbReference>
<sequence>MTGNRPRTVSFTVDERARVPFAIIGVLLLVSSVTVVGILESRDTPETDVDPMLAIDRTEPLVQSELREATLRATDEAARAPLATTADTPVGNAIDDPREDEFERYLKLLIYLEAQESLPAAGEELRDVETTVELESVDWDDPESIEDAIDRVDLEAGDGTLEVTLDPVSIHLDGRDTQLREQREVTVTVGTTLFELRERTQEFEEQLETEFLEADGYEGFSRTLATRLYALTWAKAYYDRLDSDPADRAFENVTPHNHTEVLANDAVFAVQEDAFGEGAADPYEDRVMRGAAACLAVDLGDDVVEADLEDLETLCESEYLFGDADGDLEDPPTVQELLLWLLEDYVEGEMELELQVHPFAEAAFSETTAFRMGDMEDEFNETLVETERFEEEYLDSHYQEELGNAEEIDVFNSILDDIERLSDDAERSEELSDSKSRIYDTQVDLTDDTTQHRTLPSVDYSEGPIGSENHTYEGSEYHVVSSDDADVTISECDDESDDLDRDLVNIDVEFRNTVQERATWEGNENATNVTIRSEERQIRYTATFTISGSFAPDSNIDRSKGIETALEEGGSVGPVAGSNFDDAPGKALDELFGTRYESTIESRIEAQSRDILSESDLETAIDYETDGKIDLESGYLDAWLENELAITHVTVVTEVEPLEVDLFEMIEGDSPIYELESEVEQLEEELVYEGVDGEYENPPDMARVELRQRYFDNLYAWIDVMGEIHDDSNDAADSMIDDLLGGANGILEESAGFTQGMIADSEHILEDESDDELARADGSPLKEDVHITVDGSPTYLQLEPVEREEVPAVRPEEEGPVNPTGTTHAPLGSKYENEVGFPGAPVIPWPQFFFLQLDAWQVEVQGEYARFEVKSTSGDGSSTDSTTYVREDKDVHLDVRPETELEAGSVEAIEFENSVPVVAFVPSPTLLTRGSPGIGNIGTDENQSVTWESTGPEFEYED</sequence>
<keyword evidence="4" id="KW-1185">Reference proteome</keyword>
<accession>A0A1H0YU81</accession>
<organism evidence="3 4">
    <name type="scientific">Natronobacterium texcoconense</name>
    <dbReference type="NCBI Taxonomy" id="1095778"/>
    <lineage>
        <taxon>Archaea</taxon>
        <taxon>Methanobacteriati</taxon>
        <taxon>Methanobacteriota</taxon>
        <taxon>Stenosarchaea group</taxon>
        <taxon>Halobacteria</taxon>
        <taxon>Halobacteriales</taxon>
        <taxon>Natrialbaceae</taxon>
        <taxon>Natronobacterium</taxon>
    </lineage>
</organism>
<dbReference type="RefSeq" id="WP_090375535.1">
    <property type="nucleotide sequence ID" value="NZ_FNLC01000001.1"/>
</dbReference>
<feature type="compositionally biased region" description="Polar residues" evidence="1">
    <location>
        <begin position="939"/>
        <end position="949"/>
    </location>
</feature>